<dbReference type="RefSeq" id="WP_273847397.1">
    <property type="nucleotide sequence ID" value="NZ_JAQQWT010000026.1"/>
</dbReference>
<dbReference type="Pfam" id="PF02682">
    <property type="entry name" value="CT_C_D"/>
    <property type="match status" value="1"/>
</dbReference>
<gene>
    <name evidence="5" type="primary">pxpB</name>
    <name evidence="5" type="ORF">ACFFH4_14540</name>
</gene>
<reference evidence="5 6" key="1">
    <citation type="submission" date="2024-09" db="EMBL/GenBank/DDBJ databases">
        <authorList>
            <person name="Sun Q."/>
            <person name="Mori K."/>
        </authorList>
    </citation>
    <scope>NUCLEOTIDE SEQUENCE [LARGE SCALE GENOMIC DNA]</scope>
    <source>
        <strain evidence="5 6">NCAIM B.02301</strain>
    </source>
</reference>
<dbReference type="InterPro" id="IPR029000">
    <property type="entry name" value="Cyclophilin-like_dom_sf"/>
</dbReference>
<dbReference type="SMART" id="SM00796">
    <property type="entry name" value="AHS1"/>
    <property type="match status" value="1"/>
</dbReference>
<accession>A0ABV6NIK4</accession>
<proteinExistence type="predicted"/>
<dbReference type="NCBIfam" id="TIGR00370">
    <property type="entry name" value="5-oxoprolinase subunit PxpB"/>
    <property type="match status" value="1"/>
</dbReference>
<evidence type="ECO:0000313" key="5">
    <source>
        <dbReference type="EMBL" id="MFC0560254.1"/>
    </source>
</evidence>
<keyword evidence="1" id="KW-0547">Nucleotide-binding</keyword>
<keyword evidence="2 5" id="KW-0378">Hydrolase</keyword>
<comment type="caution">
    <text evidence="5">The sequence shown here is derived from an EMBL/GenBank/DDBJ whole genome shotgun (WGS) entry which is preliminary data.</text>
</comment>
<evidence type="ECO:0000256" key="1">
    <source>
        <dbReference type="ARBA" id="ARBA00022741"/>
    </source>
</evidence>
<dbReference type="Gene3D" id="3.30.1360.40">
    <property type="match status" value="1"/>
</dbReference>
<name>A0ABV6NIK4_9BACI</name>
<evidence type="ECO:0000256" key="2">
    <source>
        <dbReference type="ARBA" id="ARBA00022801"/>
    </source>
</evidence>
<dbReference type="EMBL" id="JBHLTR010000018">
    <property type="protein sequence ID" value="MFC0560254.1"/>
    <property type="molecule type" value="Genomic_DNA"/>
</dbReference>
<dbReference type="InterPro" id="IPR003833">
    <property type="entry name" value="CT_C_D"/>
</dbReference>
<keyword evidence="3" id="KW-0067">ATP-binding</keyword>
<sequence length="245" mass="27595">MRSIVAKENLGFDIHPLGDMAIMVTLGTSIDISIHRKLKTFTTYLDNHPFEGMIEYVPAFTSVTVYYDPVRVLEIEKQKGSAYEIVYSKMKQIVLSLEDSVEETKREIEIPVYYGGELGPDLEFVAKHNNLTTDEVIHIHSEGEYLVYMIGFAPGFPYLGGMSEQISAPRRSNPRMNIMKGSVGIAGKQTGVYSISTPGGWQIIGRTPLKFFRPSDNPPSLLRSGDVIRFKPISMEVFRNYKEDS</sequence>
<keyword evidence="6" id="KW-1185">Reference proteome</keyword>
<protein>
    <submittedName>
        <fullName evidence="5">5-oxoprolinase subunit PxpB</fullName>
        <ecNumber evidence="5">3.5.2.9</ecNumber>
    </submittedName>
</protein>
<dbReference type="GO" id="GO:0017168">
    <property type="term" value="F:5-oxoprolinase (ATP-hydrolyzing) activity"/>
    <property type="evidence" value="ECO:0007669"/>
    <property type="project" value="UniProtKB-EC"/>
</dbReference>
<dbReference type="SUPFAM" id="SSF50891">
    <property type="entry name" value="Cyclophilin-like"/>
    <property type="match status" value="1"/>
</dbReference>
<dbReference type="EC" id="3.5.2.9" evidence="5"/>
<evidence type="ECO:0000259" key="4">
    <source>
        <dbReference type="SMART" id="SM00796"/>
    </source>
</evidence>
<feature type="domain" description="Carboxyltransferase" evidence="4">
    <location>
        <begin position="12"/>
        <end position="222"/>
    </location>
</feature>
<organism evidence="5 6">
    <name type="scientific">Halalkalibacter alkalisediminis</name>
    <dbReference type="NCBI Taxonomy" id="935616"/>
    <lineage>
        <taxon>Bacteria</taxon>
        <taxon>Bacillati</taxon>
        <taxon>Bacillota</taxon>
        <taxon>Bacilli</taxon>
        <taxon>Bacillales</taxon>
        <taxon>Bacillaceae</taxon>
        <taxon>Halalkalibacter</taxon>
    </lineage>
</organism>
<dbReference type="PANTHER" id="PTHR34698">
    <property type="entry name" value="5-OXOPROLINASE SUBUNIT B"/>
    <property type="match status" value="1"/>
</dbReference>
<evidence type="ECO:0000256" key="3">
    <source>
        <dbReference type="ARBA" id="ARBA00022840"/>
    </source>
</evidence>
<dbReference type="PANTHER" id="PTHR34698:SF2">
    <property type="entry name" value="5-OXOPROLINASE SUBUNIT B"/>
    <property type="match status" value="1"/>
</dbReference>
<dbReference type="Proteomes" id="UP001589833">
    <property type="component" value="Unassembled WGS sequence"/>
</dbReference>
<dbReference type="Gene3D" id="2.40.100.10">
    <property type="entry name" value="Cyclophilin-like"/>
    <property type="match status" value="1"/>
</dbReference>
<dbReference type="SUPFAM" id="SSF160467">
    <property type="entry name" value="PH0987 N-terminal domain-like"/>
    <property type="match status" value="1"/>
</dbReference>
<evidence type="ECO:0000313" key="6">
    <source>
        <dbReference type="Proteomes" id="UP001589833"/>
    </source>
</evidence>
<dbReference type="InterPro" id="IPR010016">
    <property type="entry name" value="PxpB"/>
</dbReference>